<dbReference type="SUPFAM" id="SSF88946">
    <property type="entry name" value="Sigma2 domain of RNA polymerase sigma factors"/>
    <property type="match status" value="1"/>
</dbReference>
<comment type="caution">
    <text evidence="6">The sequence shown here is derived from an EMBL/GenBank/DDBJ whole genome shotgun (WGS) entry which is preliminary data.</text>
</comment>
<gene>
    <name evidence="6" type="ORF">J2I46_32395</name>
</gene>
<evidence type="ECO:0000256" key="3">
    <source>
        <dbReference type="ARBA" id="ARBA00023125"/>
    </source>
</evidence>
<dbReference type="NCBIfam" id="TIGR02937">
    <property type="entry name" value="sigma70-ECF"/>
    <property type="match status" value="1"/>
</dbReference>
<dbReference type="Gene3D" id="1.10.1740.10">
    <property type="match status" value="1"/>
</dbReference>
<dbReference type="EMBL" id="JAFMYW010000034">
    <property type="protein sequence ID" value="MBO0953315.1"/>
    <property type="molecule type" value="Genomic_DNA"/>
</dbReference>
<keyword evidence="3" id="KW-0238">DNA-binding</keyword>
<dbReference type="PANTHER" id="PTHR43133">
    <property type="entry name" value="RNA POLYMERASE ECF-TYPE SIGMA FACTO"/>
    <property type="match status" value="1"/>
</dbReference>
<dbReference type="Proteomes" id="UP000664628">
    <property type="component" value="Unassembled WGS sequence"/>
</dbReference>
<keyword evidence="1" id="KW-0805">Transcription regulation</keyword>
<dbReference type="InterPro" id="IPR039425">
    <property type="entry name" value="RNA_pol_sigma-70-like"/>
</dbReference>
<feature type="domain" description="RNA polymerase sigma-70 region 2" evidence="5">
    <location>
        <begin position="36"/>
        <end position="102"/>
    </location>
</feature>
<evidence type="ECO:0000256" key="4">
    <source>
        <dbReference type="ARBA" id="ARBA00023163"/>
    </source>
</evidence>
<accession>A0ABS3JTG9</accession>
<dbReference type="InterPro" id="IPR013325">
    <property type="entry name" value="RNA_pol_sigma_r2"/>
</dbReference>
<name>A0ABS3JTG9_9BACT</name>
<dbReference type="Pfam" id="PF04542">
    <property type="entry name" value="Sigma70_r2"/>
    <property type="match status" value="1"/>
</dbReference>
<keyword evidence="4" id="KW-0804">Transcription</keyword>
<evidence type="ECO:0000313" key="7">
    <source>
        <dbReference type="Proteomes" id="UP000664628"/>
    </source>
</evidence>
<dbReference type="InterPro" id="IPR014284">
    <property type="entry name" value="RNA_pol_sigma-70_dom"/>
</dbReference>
<evidence type="ECO:0000313" key="6">
    <source>
        <dbReference type="EMBL" id="MBO0953315.1"/>
    </source>
</evidence>
<evidence type="ECO:0000259" key="5">
    <source>
        <dbReference type="Pfam" id="PF04542"/>
    </source>
</evidence>
<proteinExistence type="predicted"/>
<protein>
    <submittedName>
        <fullName evidence="6">Sigma-70 family RNA polymerase sigma factor</fullName>
    </submittedName>
</protein>
<sequence length="164" mass="19194">MRRSGSIQFGMHSTPTDEALVADFLVTRHERPFTLLYKRYCRKVYRSCLRLLGDPHQAQDQAQEIFIKVYARLDTFQGKAKFSTWLFTITRYHCLALLAKQRPTRLVTLSPDMEFWKRATSLPWRSAGNSSSAPWNNSLPLTGTCCGRSTWRRKIWPPWPVRRT</sequence>
<evidence type="ECO:0000256" key="1">
    <source>
        <dbReference type="ARBA" id="ARBA00023015"/>
    </source>
</evidence>
<organism evidence="6 7">
    <name type="scientific">Fibrella forsythiae</name>
    <dbReference type="NCBI Taxonomy" id="2817061"/>
    <lineage>
        <taxon>Bacteria</taxon>
        <taxon>Pseudomonadati</taxon>
        <taxon>Bacteroidota</taxon>
        <taxon>Cytophagia</taxon>
        <taxon>Cytophagales</taxon>
        <taxon>Spirosomataceae</taxon>
        <taxon>Fibrella</taxon>
    </lineage>
</organism>
<keyword evidence="7" id="KW-1185">Reference proteome</keyword>
<evidence type="ECO:0000256" key="2">
    <source>
        <dbReference type="ARBA" id="ARBA00023082"/>
    </source>
</evidence>
<keyword evidence="2" id="KW-0731">Sigma factor</keyword>
<dbReference type="InterPro" id="IPR007627">
    <property type="entry name" value="RNA_pol_sigma70_r2"/>
</dbReference>
<reference evidence="6 7" key="1">
    <citation type="submission" date="2021-03" db="EMBL/GenBank/DDBJ databases">
        <title>Fibrella sp. HMF5405 genome sequencing and assembly.</title>
        <authorList>
            <person name="Kang H."/>
            <person name="Kim H."/>
            <person name="Bae S."/>
            <person name="Joh K."/>
        </authorList>
    </citation>
    <scope>NUCLEOTIDE SEQUENCE [LARGE SCALE GENOMIC DNA]</scope>
    <source>
        <strain evidence="6 7">HMF5405</strain>
    </source>
</reference>
<dbReference type="PANTHER" id="PTHR43133:SF8">
    <property type="entry name" value="RNA POLYMERASE SIGMA FACTOR HI_1459-RELATED"/>
    <property type="match status" value="1"/>
</dbReference>